<evidence type="ECO:0000256" key="1">
    <source>
        <dbReference type="ARBA" id="ARBA00004141"/>
    </source>
</evidence>
<evidence type="ECO:0000256" key="5">
    <source>
        <dbReference type="ARBA" id="ARBA00022989"/>
    </source>
</evidence>
<feature type="transmembrane region" description="Helical" evidence="11">
    <location>
        <begin position="299"/>
        <end position="320"/>
    </location>
</feature>
<dbReference type="GO" id="GO:0000750">
    <property type="term" value="P:pheromone-dependent signal transduction involved in conjugation with cellular fusion"/>
    <property type="evidence" value="ECO:0007669"/>
    <property type="project" value="TreeGrafter"/>
</dbReference>
<evidence type="ECO:0000256" key="3">
    <source>
        <dbReference type="ARBA" id="ARBA00022507"/>
    </source>
</evidence>
<evidence type="ECO:0000313" key="13">
    <source>
        <dbReference type="Proteomes" id="UP000827724"/>
    </source>
</evidence>
<dbReference type="Pfam" id="PF02076">
    <property type="entry name" value="STE3"/>
    <property type="match status" value="1"/>
</dbReference>
<feature type="transmembrane region" description="Helical" evidence="11">
    <location>
        <begin position="143"/>
        <end position="164"/>
    </location>
</feature>
<protein>
    <submittedName>
        <fullName evidence="12">Pheromone receptor</fullName>
    </submittedName>
</protein>
<dbReference type="GO" id="GO:0005886">
    <property type="term" value="C:plasma membrane"/>
    <property type="evidence" value="ECO:0007669"/>
    <property type="project" value="TreeGrafter"/>
</dbReference>
<evidence type="ECO:0000256" key="2">
    <source>
        <dbReference type="ARBA" id="ARBA00011085"/>
    </source>
</evidence>
<name>A0A9P8U036_9HYPO</name>
<keyword evidence="5 11" id="KW-1133">Transmembrane helix</keyword>
<evidence type="ECO:0000313" key="12">
    <source>
        <dbReference type="EMBL" id="KAH6610687.1"/>
    </source>
</evidence>
<gene>
    <name evidence="12" type="ORF">Trco_000707</name>
</gene>
<keyword evidence="4 11" id="KW-0812">Transmembrane</keyword>
<dbReference type="OrthoDB" id="2874149at2759"/>
<comment type="similarity">
    <text evidence="2">Belongs to the G-protein coupled receptor 4 family.</text>
</comment>
<feature type="compositionally biased region" description="Polar residues" evidence="10">
    <location>
        <begin position="452"/>
        <end position="464"/>
    </location>
</feature>
<dbReference type="PRINTS" id="PR00899">
    <property type="entry name" value="GPCRSTE3"/>
</dbReference>
<keyword evidence="13" id="KW-1185">Reference proteome</keyword>
<keyword evidence="3" id="KW-0589">Pheromone response</keyword>
<feature type="region of interest" description="Disordered" evidence="10">
    <location>
        <begin position="353"/>
        <end position="373"/>
    </location>
</feature>
<feature type="transmembrane region" description="Helical" evidence="11">
    <location>
        <begin position="240"/>
        <end position="265"/>
    </location>
</feature>
<dbReference type="InterPro" id="IPR001499">
    <property type="entry name" value="GPCR_STE3"/>
</dbReference>
<evidence type="ECO:0000256" key="9">
    <source>
        <dbReference type="ARBA" id="ARBA00023224"/>
    </source>
</evidence>
<reference evidence="12" key="1">
    <citation type="submission" date="2021-08" db="EMBL/GenBank/DDBJ databases">
        <title>Chromosome-Level Trichoderma cornu-damae using Hi-C Data.</title>
        <authorList>
            <person name="Kim C.S."/>
        </authorList>
    </citation>
    <scope>NUCLEOTIDE SEQUENCE</scope>
    <source>
        <strain evidence="12">KA19-0412C</strain>
    </source>
</reference>
<feature type="compositionally biased region" description="Polar residues" evidence="10">
    <location>
        <begin position="353"/>
        <end position="362"/>
    </location>
</feature>
<evidence type="ECO:0000256" key="10">
    <source>
        <dbReference type="SAM" id="MobiDB-lite"/>
    </source>
</evidence>
<feature type="region of interest" description="Disordered" evidence="10">
    <location>
        <begin position="450"/>
        <end position="481"/>
    </location>
</feature>
<keyword evidence="6" id="KW-0297">G-protein coupled receptor</keyword>
<evidence type="ECO:0000256" key="7">
    <source>
        <dbReference type="ARBA" id="ARBA00023136"/>
    </source>
</evidence>
<feature type="transmembrane region" description="Helical" evidence="11">
    <location>
        <begin position="101"/>
        <end position="122"/>
    </location>
</feature>
<sequence length="516" mass="56661">MNHLTPRDSSPILLGGPIPPSYTTPSLTANLVCRVLFGLLANLACLVPLRLLYRNGELAAALFIVNVEVQNLRNVVNSLLWRNDDMASWWPGYGLCDVDAYLHNLGNGLYATCLLAIMRNLAIQVGSLRASPLSPKERQRRNIIQALVIFPLPLLQVAWTYPLTQQRYYIGTLYGCSSLNAPTWPYVVFEVLPPALVALVTAGYAVLIYIRFRQITKTTQSALSNNRLAHARNQRARRRLYLMVISILIPFLPIVVALAAVNIVVASPLQPFDLDAIHNGPREIPWSAIVYLPSGKISWAHMNICYIPIITAVPIFVFFGMTKDAMNCYRVILLYAGLGKVLPRLSSKKNTTSSALASNMRSGQAAPSALRQPPPSAVALPLHHQDVPIQLPHRNPFLFRTRLSFSLPFKLSLFKLPRDRVSSTPLEPLSHQPTHGSVWSDEESQLFVPSSAAMTASAAKQTSSNDGNDGNDGGEKNGPAIVTLPPVLLLDTTTQRAGGQREHLVVLPPSPHVPSL</sequence>
<keyword evidence="8 12" id="KW-0675">Receptor</keyword>
<organism evidence="12 13">
    <name type="scientific">Trichoderma cornu-damae</name>
    <dbReference type="NCBI Taxonomy" id="654480"/>
    <lineage>
        <taxon>Eukaryota</taxon>
        <taxon>Fungi</taxon>
        <taxon>Dikarya</taxon>
        <taxon>Ascomycota</taxon>
        <taxon>Pezizomycotina</taxon>
        <taxon>Sordariomycetes</taxon>
        <taxon>Hypocreomycetidae</taxon>
        <taxon>Hypocreales</taxon>
        <taxon>Hypocreaceae</taxon>
        <taxon>Trichoderma</taxon>
    </lineage>
</organism>
<dbReference type="PANTHER" id="PTHR28097">
    <property type="entry name" value="PHEROMONE A FACTOR RECEPTOR"/>
    <property type="match status" value="1"/>
</dbReference>
<dbReference type="PANTHER" id="PTHR28097:SF1">
    <property type="entry name" value="PHEROMONE A FACTOR RECEPTOR"/>
    <property type="match status" value="1"/>
</dbReference>
<keyword evidence="7 11" id="KW-0472">Membrane</keyword>
<dbReference type="EMBL" id="JAIWOZ010000001">
    <property type="protein sequence ID" value="KAH6610687.1"/>
    <property type="molecule type" value="Genomic_DNA"/>
</dbReference>
<comment type="subcellular location">
    <subcellularLocation>
        <location evidence="1">Membrane</location>
        <topology evidence="1">Multi-pass membrane protein</topology>
    </subcellularLocation>
</comment>
<keyword evidence="9" id="KW-0807">Transducer</keyword>
<dbReference type="AlphaFoldDB" id="A0A9P8U036"/>
<evidence type="ECO:0000256" key="6">
    <source>
        <dbReference type="ARBA" id="ARBA00023040"/>
    </source>
</evidence>
<proteinExistence type="inferred from homology"/>
<dbReference type="CDD" id="cd14966">
    <property type="entry name" value="7tmD_STE3"/>
    <property type="match status" value="1"/>
</dbReference>
<accession>A0A9P8U036</accession>
<feature type="transmembrane region" description="Helical" evidence="11">
    <location>
        <begin position="184"/>
        <end position="210"/>
    </location>
</feature>
<evidence type="ECO:0000256" key="4">
    <source>
        <dbReference type="ARBA" id="ARBA00022692"/>
    </source>
</evidence>
<feature type="transmembrane region" description="Helical" evidence="11">
    <location>
        <begin position="27"/>
        <end position="47"/>
    </location>
</feature>
<evidence type="ECO:0000256" key="11">
    <source>
        <dbReference type="SAM" id="Phobius"/>
    </source>
</evidence>
<comment type="caution">
    <text evidence="12">The sequence shown here is derived from an EMBL/GenBank/DDBJ whole genome shotgun (WGS) entry which is preliminary data.</text>
</comment>
<evidence type="ECO:0000256" key="8">
    <source>
        <dbReference type="ARBA" id="ARBA00023170"/>
    </source>
</evidence>
<dbReference type="Proteomes" id="UP000827724">
    <property type="component" value="Unassembled WGS sequence"/>
</dbReference>
<dbReference type="GO" id="GO:0004932">
    <property type="term" value="F:mating-type factor pheromone receptor activity"/>
    <property type="evidence" value="ECO:0007669"/>
    <property type="project" value="InterPro"/>
</dbReference>